<keyword evidence="1" id="KW-0732">Signal</keyword>
<feature type="chain" id="PRO_5036400052" evidence="1">
    <location>
        <begin position="17"/>
        <end position="93"/>
    </location>
</feature>
<feature type="signal peptide" evidence="1">
    <location>
        <begin position="1"/>
        <end position="16"/>
    </location>
</feature>
<sequence>MNSFVLLLLISTLILATVCLDCETKNDCRKYCDRSCGNPAVPRCASFFCKCRCPRIEKVPDCTSPKCLYTCGSLGSHFGDQCLDHNSCLCYHD</sequence>
<gene>
    <name evidence="2" type="ORF">BXYJ_LOCUS6219</name>
</gene>
<dbReference type="AlphaFoldDB" id="A0A7I8WKQ3"/>
<evidence type="ECO:0000313" key="3">
    <source>
        <dbReference type="Proteomes" id="UP000659654"/>
    </source>
</evidence>
<keyword evidence="3" id="KW-1185">Reference proteome</keyword>
<evidence type="ECO:0000256" key="1">
    <source>
        <dbReference type="SAM" id="SignalP"/>
    </source>
</evidence>
<dbReference type="Proteomes" id="UP000659654">
    <property type="component" value="Unassembled WGS sequence"/>
</dbReference>
<reference evidence="2" key="1">
    <citation type="submission" date="2020-09" db="EMBL/GenBank/DDBJ databases">
        <authorList>
            <person name="Kikuchi T."/>
        </authorList>
    </citation>
    <scope>NUCLEOTIDE SEQUENCE</scope>
    <source>
        <strain evidence="2">Ka4C1</strain>
    </source>
</reference>
<dbReference type="EMBL" id="CAJFCV020000003">
    <property type="protein sequence ID" value="CAG9106725.1"/>
    <property type="molecule type" value="Genomic_DNA"/>
</dbReference>
<comment type="caution">
    <text evidence="2">The sequence shown here is derived from an EMBL/GenBank/DDBJ whole genome shotgun (WGS) entry which is preliminary data.</text>
</comment>
<accession>A0A7I8WKQ3</accession>
<proteinExistence type="predicted"/>
<name>A0A7I8WKQ3_BURXY</name>
<protein>
    <submittedName>
        <fullName evidence="2">(pine wood nematode) hypothetical protein</fullName>
    </submittedName>
</protein>
<dbReference type="SMR" id="A0A7I8WKQ3"/>
<organism evidence="2 3">
    <name type="scientific">Bursaphelenchus xylophilus</name>
    <name type="common">Pinewood nematode worm</name>
    <name type="synonym">Aphelenchoides xylophilus</name>
    <dbReference type="NCBI Taxonomy" id="6326"/>
    <lineage>
        <taxon>Eukaryota</taxon>
        <taxon>Metazoa</taxon>
        <taxon>Ecdysozoa</taxon>
        <taxon>Nematoda</taxon>
        <taxon>Chromadorea</taxon>
        <taxon>Rhabditida</taxon>
        <taxon>Tylenchina</taxon>
        <taxon>Tylenchomorpha</taxon>
        <taxon>Aphelenchoidea</taxon>
        <taxon>Aphelenchoididae</taxon>
        <taxon>Bursaphelenchus</taxon>
    </lineage>
</organism>
<dbReference type="EMBL" id="CAJFDI010000003">
    <property type="protein sequence ID" value="CAD5220519.1"/>
    <property type="molecule type" value="Genomic_DNA"/>
</dbReference>
<dbReference type="Proteomes" id="UP000582659">
    <property type="component" value="Unassembled WGS sequence"/>
</dbReference>
<evidence type="ECO:0000313" key="2">
    <source>
        <dbReference type="EMBL" id="CAD5220519.1"/>
    </source>
</evidence>